<dbReference type="AlphaFoldDB" id="C6LGH2"/>
<evidence type="ECO:0000313" key="4">
    <source>
        <dbReference type="EMBL" id="EET60172.1"/>
    </source>
</evidence>
<dbReference type="PANTHER" id="PTHR31302">
    <property type="entry name" value="TRANSMEMBRANE PROTEIN WITH METALLOPHOSPHOESTERASE DOMAIN-RELATED"/>
    <property type="match status" value="1"/>
</dbReference>
<dbReference type="Proteomes" id="UP000005561">
    <property type="component" value="Unassembled WGS sequence"/>
</dbReference>
<dbReference type="PANTHER" id="PTHR31302:SF31">
    <property type="entry name" value="PHOSPHODIESTERASE YAEI"/>
    <property type="match status" value="1"/>
</dbReference>
<dbReference type="OrthoDB" id="9780884at2"/>
<evidence type="ECO:0000259" key="3">
    <source>
        <dbReference type="Pfam" id="PF00149"/>
    </source>
</evidence>
<evidence type="ECO:0000313" key="5">
    <source>
        <dbReference type="Proteomes" id="UP000005561"/>
    </source>
</evidence>
<dbReference type="GO" id="GO:0009245">
    <property type="term" value="P:lipid A biosynthetic process"/>
    <property type="evidence" value="ECO:0007669"/>
    <property type="project" value="TreeGrafter"/>
</dbReference>
<dbReference type="InterPro" id="IPR029052">
    <property type="entry name" value="Metallo-depent_PP-like"/>
</dbReference>
<dbReference type="SUPFAM" id="SSF56300">
    <property type="entry name" value="Metallo-dependent phosphatases"/>
    <property type="match status" value="1"/>
</dbReference>
<reference evidence="4" key="1">
    <citation type="submission" date="2009-07" db="EMBL/GenBank/DDBJ databases">
        <authorList>
            <person name="Weinstock G."/>
            <person name="Sodergren E."/>
            <person name="Clifton S."/>
            <person name="Fulton L."/>
            <person name="Fulton B."/>
            <person name="Courtney L."/>
            <person name="Fronick C."/>
            <person name="Harrison M."/>
            <person name="Strong C."/>
            <person name="Farmer C."/>
            <person name="Delahaunty K."/>
            <person name="Markovic C."/>
            <person name="Hall O."/>
            <person name="Minx P."/>
            <person name="Tomlinson C."/>
            <person name="Mitreva M."/>
            <person name="Nelson J."/>
            <person name="Hou S."/>
            <person name="Wollam A."/>
            <person name="Pepin K.H."/>
            <person name="Johnson M."/>
            <person name="Bhonagiri V."/>
            <person name="Nash W.E."/>
            <person name="Warren W."/>
            <person name="Chinwalla A."/>
            <person name="Mardis E.R."/>
            <person name="Wilson R.K."/>
        </authorList>
    </citation>
    <scope>NUCLEOTIDE SEQUENCE [LARGE SCALE GENOMIC DNA]</scope>
    <source>
        <strain evidence="4">DSM 14469</strain>
    </source>
</reference>
<dbReference type="Pfam" id="PF00149">
    <property type="entry name" value="Metallophos"/>
    <property type="match status" value="1"/>
</dbReference>
<dbReference type="GO" id="GO:0008758">
    <property type="term" value="F:UDP-2,3-diacylglucosamine hydrolase activity"/>
    <property type="evidence" value="ECO:0007669"/>
    <property type="project" value="TreeGrafter"/>
</dbReference>
<dbReference type="GO" id="GO:0046872">
    <property type="term" value="F:metal ion binding"/>
    <property type="evidence" value="ECO:0007669"/>
    <property type="project" value="UniProtKB-KW"/>
</dbReference>
<organism evidence="4 5">
    <name type="scientific">Marvinbryantia formatexigens DSM 14469</name>
    <dbReference type="NCBI Taxonomy" id="478749"/>
    <lineage>
        <taxon>Bacteria</taxon>
        <taxon>Bacillati</taxon>
        <taxon>Bacillota</taxon>
        <taxon>Clostridia</taxon>
        <taxon>Lachnospirales</taxon>
        <taxon>Lachnospiraceae</taxon>
        <taxon>Marvinbryantia</taxon>
    </lineage>
</organism>
<sequence length="266" mass="29810">MKNKFILTEYTVSAPLPEKLTVGLISDLHEEEPEEALALLKKGRPDVIMVAGDTFERHGESRDTMRTTKEGSLEKLLRGILMKADDVLELVFGKYEHDTEYAWRFLREAGKIAPVFLSVGNHEWYFLPEDEKVMKESGAKLLDNADCLVYIKGMAVRIGGLSTVADVEWLDRFCAKDGYRILLCHHPEYYDDYLKDRNLPLILSGHAHGGQIRIGKQGLYAPGQGVFPKYTKGIYDGRLVVTAGAANTASVPRWGNPCEVVMIHLG</sequence>
<dbReference type="Gene3D" id="3.60.21.10">
    <property type="match status" value="1"/>
</dbReference>
<dbReference type="RefSeq" id="WP_006862517.1">
    <property type="nucleotide sequence ID" value="NZ_ACCL02000012.1"/>
</dbReference>
<protein>
    <submittedName>
        <fullName evidence="4">Ser/Thr phosphatase family protein</fullName>
    </submittedName>
</protein>
<evidence type="ECO:0000256" key="2">
    <source>
        <dbReference type="ARBA" id="ARBA00022801"/>
    </source>
</evidence>
<dbReference type="InterPro" id="IPR004843">
    <property type="entry name" value="Calcineurin-like_PHP"/>
</dbReference>
<feature type="domain" description="Calcineurin-like phosphoesterase" evidence="3">
    <location>
        <begin position="21"/>
        <end position="209"/>
    </location>
</feature>
<keyword evidence="2" id="KW-0378">Hydrolase</keyword>
<accession>C6LGH2</accession>
<proteinExistence type="predicted"/>
<dbReference type="InterPro" id="IPR051158">
    <property type="entry name" value="Metallophosphoesterase_sf"/>
</dbReference>
<gene>
    <name evidence="4" type="ORF">BRYFOR_07732</name>
</gene>
<evidence type="ECO:0000256" key="1">
    <source>
        <dbReference type="ARBA" id="ARBA00022723"/>
    </source>
</evidence>
<dbReference type="EMBL" id="ACCL02000012">
    <property type="protein sequence ID" value="EET60172.1"/>
    <property type="molecule type" value="Genomic_DNA"/>
</dbReference>
<name>C6LGH2_9FIRM</name>
<keyword evidence="1" id="KW-0479">Metal-binding</keyword>
<dbReference type="eggNOG" id="COG1408">
    <property type="taxonomic scope" value="Bacteria"/>
</dbReference>
<comment type="caution">
    <text evidence="4">The sequence shown here is derived from an EMBL/GenBank/DDBJ whole genome shotgun (WGS) entry which is preliminary data.</text>
</comment>
<dbReference type="STRING" id="168384.SAMN05660368_01009"/>
<keyword evidence="5" id="KW-1185">Reference proteome</keyword>
<dbReference type="GO" id="GO:0016020">
    <property type="term" value="C:membrane"/>
    <property type="evidence" value="ECO:0007669"/>
    <property type="project" value="GOC"/>
</dbReference>